<organism evidence="1 2">
    <name type="scientific">Sphingomonas alba</name>
    <dbReference type="NCBI Taxonomy" id="2908208"/>
    <lineage>
        <taxon>Bacteria</taxon>
        <taxon>Pseudomonadati</taxon>
        <taxon>Pseudomonadota</taxon>
        <taxon>Alphaproteobacteria</taxon>
        <taxon>Sphingomonadales</taxon>
        <taxon>Sphingomonadaceae</taxon>
        <taxon>Sphingomonas</taxon>
    </lineage>
</organism>
<name>A0ABT0RNM7_9SPHN</name>
<keyword evidence="2" id="KW-1185">Reference proteome</keyword>
<proteinExistence type="predicted"/>
<dbReference type="Proteomes" id="UP001165363">
    <property type="component" value="Unassembled WGS sequence"/>
</dbReference>
<sequence length="278" mass="30083">MERSPLPPPIVHQSRATVPVLLSVPHSGREYPQWLIANAATGRAGLESLEDPLVDRVVWRALARGIGAVIARTPRAAIDCNRAADETDPLVISDSVGEATSARARGGLGIVPSRGMKGRLWRRPIDQAELDLRIANAHAPFHQAIGDELERLVAHHGWALLIDCHSMPHRNGQAEVVIGDRHGGSALPWLSQEAARIVRQNGWSAALNDPYAGGYVVERHGRPDRGVHALQLEIDRSRYLDSDLRKPGPGFDRAAILIERLAFGLAEALGAPNAIAAE</sequence>
<evidence type="ECO:0000313" key="2">
    <source>
        <dbReference type="Proteomes" id="UP001165363"/>
    </source>
</evidence>
<gene>
    <name evidence="1" type="ORF">LZ536_10140</name>
</gene>
<dbReference type="RefSeq" id="WP_249848679.1">
    <property type="nucleotide sequence ID" value="NZ_JAMGBD010000002.1"/>
</dbReference>
<dbReference type="Pfam" id="PF05013">
    <property type="entry name" value="FGase"/>
    <property type="match status" value="1"/>
</dbReference>
<evidence type="ECO:0000313" key="1">
    <source>
        <dbReference type="EMBL" id="MCL6684257.1"/>
    </source>
</evidence>
<dbReference type="EMBL" id="JAMGBD010000002">
    <property type="protein sequence ID" value="MCL6684257.1"/>
    <property type="molecule type" value="Genomic_DNA"/>
</dbReference>
<dbReference type="InterPro" id="IPR007709">
    <property type="entry name" value="N-FG_amidohydro"/>
</dbReference>
<dbReference type="Gene3D" id="3.40.630.40">
    <property type="entry name" value="Zn-dependent exopeptidases"/>
    <property type="match status" value="1"/>
</dbReference>
<dbReference type="SUPFAM" id="SSF53187">
    <property type="entry name" value="Zn-dependent exopeptidases"/>
    <property type="match status" value="1"/>
</dbReference>
<accession>A0ABT0RNM7</accession>
<protein>
    <submittedName>
        <fullName evidence="1">N-formylglutamate amidohydrolase</fullName>
    </submittedName>
</protein>
<comment type="caution">
    <text evidence="1">The sequence shown here is derived from an EMBL/GenBank/DDBJ whole genome shotgun (WGS) entry which is preliminary data.</text>
</comment>
<reference evidence="1" key="1">
    <citation type="submission" date="2022-05" db="EMBL/GenBank/DDBJ databases">
        <authorList>
            <person name="Jo J.-H."/>
            <person name="Im W.-T."/>
        </authorList>
    </citation>
    <scope>NUCLEOTIDE SEQUENCE</scope>
    <source>
        <strain evidence="1">SE158</strain>
    </source>
</reference>